<dbReference type="SUPFAM" id="SSF53474">
    <property type="entry name" value="alpha/beta-Hydrolases"/>
    <property type="match status" value="1"/>
</dbReference>
<sequence length="374" mass="41392">MAPLWSSQPFKAVYTVFFLLKAPPHLALLFLQYLARPLRPLEEWDATTNLASAVLRMLFQYATATRSQRPMYTDPRKAKERLSRVEPAPDHLFTGILEGSEHEAIKPAPVDAIWFPSPAPRDAAELKKQKVVIHYPGGGYVLAFSHDFAGQTVADAMAAQMKATRTVWAQYRLSGTPETRFPAALQDAITFYHYVLSLGIDPGNIIVSGDSAGGNLVLALLRYLEDSPSSSLPLPGGAIIWSPWVHITAHAGRDYDNSRHSRSDLLIGPLLQWGAESFLPQGQVSKDTEAYTSPLHHPFKLSTPLFIHAGAAEAFHDDIKSFAEEMAQVNGHRVQFHATPLAPHNLLVTHKTFGMTEGLNVAMKEAYDFFERGK</sequence>
<dbReference type="InterPro" id="IPR029058">
    <property type="entry name" value="AB_hydrolase_fold"/>
</dbReference>
<feature type="active site" evidence="3">
    <location>
        <position position="211"/>
    </location>
</feature>
<protein>
    <submittedName>
        <fullName evidence="5">Alpha/beta hydrolase fold domain-containing protein</fullName>
    </submittedName>
</protein>
<gene>
    <name evidence="5" type="ORF">HRG_04278</name>
</gene>
<dbReference type="PANTHER" id="PTHR48081:SF8">
    <property type="entry name" value="ALPHA_BETA HYDROLASE FOLD-3 DOMAIN-CONTAINING PROTEIN-RELATED"/>
    <property type="match status" value="1"/>
</dbReference>
<dbReference type="PROSITE" id="PS01174">
    <property type="entry name" value="LIPASE_GDXG_SER"/>
    <property type="match status" value="1"/>
</dbReference>
<evidence type="ECO:0000313" key="6">
    <source>
        <dbReference type="Proteomes" id="UP000824596"/>
    </source>
</evidence>
<evidence type="ECO:0000313" key="5">
    <source>
        <dbReference type="EMBL" id="KAH0963850.1"/>
    </source>
</evidence>
<dbReference type="InterPro" id="IPR013094">
    <property type="entry name" value="AB_hydrolase_3"/>
</dbReference>
<evidence type="ECO:0000256" key="1">
    <source>
        <dbReference type="ARBA" id="ARBA00010515"/>
    </source>
</evidence>
<dbReference type="OrthoDB" id="2152029at2759"/>
<dbReference type="Gene3D" id="3.40.50.1820">
    <property type="entry name" value="alpha/beta hydrolase"/>
    <property type="match status" value="1"/>
</dbReference>
<proteinExistence type="inferred from homology"/>
<dbReference type="InterPro" id="IPR050300">
    <property type="entry name" value="GDXG_lipolytic_enzyme"/>
</dbReference>
<accession>A0A9P8MYX7</accession>
<keyword evidence="2 5" id="KW-0378">Hydrolase</keyword>
<dbReference type="EMBL" id="JAIZPD010000004">
    <property type="protein sequence ID" value="KAH0963850.1"/>
    <property type="molecule type" value="Genomic_DNA"/>
</dbReference>
<organism evidence="5 6">
    <name type="scientific">Hirsutella rhossiliensis</name>
    <dbReference type="NCBI Taxonomy" id="111463"/>
    <lineage>
        <taxon>Eukaryota</taxon>
        <taxon>Fungi</taxon>
        <taxon>Dikarya</taxon>
        <taxon>Ascomycota</taxon>
        <taxon>Pezizomycotina</taxon>
        <taxon>Sordariomycetes</taxon>
        <taxon>Hypocreomycetidae</taxon>
        <taxon>Hypocreales</taxon>
        <taxon>Ophiocordycipitaceae</taxon>
        <taxon>Hirsutella</taxon>
    </lineage>
</organism>
<name>A0A9P8MYX7_9HYPO</name>
<comment type="similarity">
    <text evidence="1">Belongs to the 'GDXG' lipolytic enzyme family.</text>
</comment>
<dbReference type="GO" id="GO:0016787">
    <property type="term" value="F:hydrolase activity"/>
    <property type="evidence" value="ECO:0007669"/>
    <property type="project" value="UniProtKB-KW"/>
</dbReference>
<dbReference type="Pfam" id="PF07859">
    <property type="entry name" value="Abhydrolase_3"/>
    <property type="match status" value="1"/>
</dbReference>
<keyword evidence="6" id="KW-1185">Reference proteome</keyword>
<evidence type="ECO:0000259" key="4">
    <source>
        <dbReference type="Pfam" id="PF07859"/>
    </source>
</evidence>
<evidence type="ECO:0000256" key="3">
    <source>
        <dbReference type="PROSITE-ProRule" id="PRU10038"/>
    </source>
</evidence>
<evidence type="ECO:0000256" key="2">
    <source>
        <dbReference type="ARBA" id="ARBA00022801"/>
    </source>
</evidence>
<dbReference type="RefSeq" id="XP_044721363.1">
    <property type="nucleotide sequence ID" value="XM_044862749.1"/>
</dbReference>
<reference evidence="5" key="1">
    <citation type="submission" date="2021-09" db="EMBL/GenBank/DDBJ databases">
        <title>A high-quality genome of the endoparasitic fungus Hirsutella rhossiliensis with a comparison of Hirsutella genomes reveals transposable elements contributing to genome size variation.</title>
        <authorList>
            <person name="Lin R."/>
            <person name="Jiao Y."/>
            <person name="Sun X."/>
            <person name="Ling J."/>
            <person name="Xie B."/>
            <person name="Cheng X."/>
        </authorList>
    </citation>
    <scope>NUCLEOTIDE SEQUENCE</scope>
    <source>
        <strain evidence="5">HR02</strain>
    </source>
</reference>
<dbReference type="InterPro" id="IPR033140">
    <property type="entry name" value="Lipase_GDXG_put_SER_AS"/>
</dbReference>
<dbReference type="Proteomes" id="UP000824596">
    <property type="component" value="Unassembled WGS sequence"/>
</dbReference>
<feature type="domain" description="Alpha/beta hydrolase fold-3" evidence="4">
    <location>
        <begin position="132"/>
        <end position="346"/>
    </location>
</feature>
<dbReference type="PANTHER" id="PTHR48081">
    <property type="entry name" value="AB HYDROLASE SUPERFAMILY PROTEIN C4A8.06C"/>
    <property type="match status" value="1"/>
</dbReference>
<comment type="caution">
    <text evidence="5">The sequence shown here is derived from an EMBL/GenBank/DDBJ whole genome shotgun (WGS) entry which is preliminary data.</text>
</comment>
<dbReference type="AlphaFoldDB" id="A0A9P8MYX7"/>
<dbReference type="GeneID" id="68353407"/>